<evidence type="ECO:0000256" key="4">
    <source>
        <dbReference type="ARBA" id="ARBA00022553"/>
    </source>
</evidence>
<feature type="transmembrane region" description="Helical" evidence="11">
    <location>
        <begin position="167"/>
        <end position="186"/>
    </location>
</feature>
<dbReference type="PROSITE" id="PS50885">
    <property type="entry name" value="HAMP"/>
    <property type="match status" value="1"/>
</dbReference>
<name>A0ABW8JVH5_9GAMM</name>
<dbReference type="SUPFAM" id="SSF158472">
    <property type="entry name" value="HAMP domain-like"/>
    <property type="match status" value="1"/>
</dbReference>
<dbReference type="PROSITE" id="PS50109">
    <property type="entry name" value="HIS_KIN"/>
    <property type="match status" value="1"/>
</dbReference>
<accession>A0ABW8JVH5</accession>
<dbReference type="CDD" id="cd00082">
    <property type="entry name" value="HisKA"/>
    <property type="match status" value="1"/>
</dbReference>
<evidence type="ECO:0000259" key="13">
    <source>
        <dbReference type="PROSITE" id="PS50885"/>
    </source>
</evidence>
<comment type="catalytic activity">
    <reaction evidence="1">
        <text>ATP + protein L-histidine = ADP + protein N-phospho-L-histidine.</text>
        <dbReference type="EC" id="2.7.13.3"/>
    </reaction>
</comment>
<dbReference type="SUPFAM" id="SSF55874">
    <property type="entry name" value="ATPase domain of HSP90 chaperone/DNA topoisomerase II/histidine kinase"/>
    <property type="match status" value="1"/>
</dbReference>
<dbReference type="InterPro" id="IPR004358">
    <property type="entry name" value="Sig_transdc_His_kin-like_C"/>
</dbReference>
<sequence>MRLPIGVRLFALALEAMILVGLGGLALVRWSFSGPPSGYDAAAERRQMGLFAQRLAGEYPDAAPWAILRAAPTERRAMWQAAVDDATRDAAGSSWMLADRAGLVDANGRLIAGYGASPLLVALVSIDSISRAIVVDGRTVGTLVVARPRNADDALAVAFLIRQQGRLAALAGFALLLATLTSLLLAQRMRRPVHALVRGANAWGEGRFDMRVDAGRRDELGDLARAFNTLAERLQRAEGARRQWVADTSHELRTPLAVMRAQVEAMQDGVRPATADNLALLGRHLSGLGRLVDDLQTLALGDAGALVIQLAGVDAAAMVAALWDGFAPRFEAAGLTRTTEPLPANAIVRADAQRLHQVLTNLMENSVRHTAAGGRVSLSVELSDDHCRIVLDDSAPGVSDETLGRLGERFFRPDASRRREDGGAGLGLALSRKLMELQGGELTFSHAPLGGVRATVILPRES</sequence>
<keyword evidence="5" id="KW-0808">Transferase</keyword>
<gene>
    <name evidence="14" type="ORF">ISP17_09775</name>
</gene>
<dbReference type="InterPro" id="IPR036097">
    <property type="entry name" value="HisK_dim/P_sf"/>
</dbReference>
<keyword evidence="10 11" id="KW-0472">Membrane</keyword>
<organism evidence="14 15">
    <name type="scientific">Dyella ginsengisoli</name>
    <dbReference type="NCBI Taxonomy" id="363848"/>
    <lineage>
        <taxon>Bacteria</taxon>
        <taxon>Pseudomonadati</taxon>
        <taxon>Pseudomonadota</taxon>
        <taxon>Gammaproteobacteria</taxon>
        <taxon>Lysobacterales</taxon>
        <taxon>Rhodanobacteraceae</taxon>
        <taxon>Dyella</taxon>
    </lineage>
</organism>
<evidence type="ECO:0000259" key="12">
    <source>
        <dbReference type="PROSITE" id="PS50109"/>
    </source>
</evidence>
<evidence type="ECO:0000256" key="6">
    <source>
        <dbReference type="ARBA" id="ARBA00022692"/>
    </source>
</evidence>
<proteinExistence type="predicted"/>
<dbReference type="EMBL" id="JADIKM010000002">
    <property type="protein sequence ID" value="MFK2904255.1"/>
    <property type="molecule type" value="Genomic_DNA"/>
</dbReference>
<evidence type="ECO:0000313" key="14">
    <source>
        <dbReference type="EMBL" id="MFK2904255.1"/>
    </source>
</evidence>
<dbReference type="PANTHER" id="PTHR45436:SF5">
    <property type="entry name" value="SENSOR HISTIDINE KINASE TRCS"/>
    <property type="match status" value="1"/>
</dbReference>
<keyword evidence="7" id="KW-0418">Kinase</keyword>
<dbReference type="InterPro" id="IPR003594">
    <property type="entry name" value="HATPase_dom"/>
</dbReference>
<dbReference type="InterPro" id="IPR036890">
    <property type="entry name" value="HATPase_C_sf"/>
</dbReference>
<dbReference type="InterPro" id="IPR003661">
    <property type="entry name" value="HisK_dim/P_dom"/>
</dbReference>
<dbReference type="Pfam" id="PF02518">
    <property type="entry name" value="HATPase_c"/>
    <property type="match status" value="1"/>
</dbReference>
<comment type="subcellular location">
    <subcellularLocation>
        <location evidence="2">Membrane</location>
    </subcellularLocation>
</comment>
<evidence type="ECO:0000256" key="8">
    <source>
        <dbReference type="ARBA" id="ARBA00022989"/>
    </source>
</evidence>
<keyword evidence="15" id="KW-1185">Reference proteome</keyword>
<dbReference type="Gene3D" id="3.30.565.10">
    <property type="entry name" value="Histidine kinase-like ATPase, C-terminal domain"/>
    <property type="match status" value="1"/>
</dbReference>
<dbReference type="SMART" id="SM00387">
    <property type="entry name" value="HATPase_c"/>
    <property type="match status" value="1"/>
</dbReference>
<dbReference type="CDD" id="cd06225">
    <property type="entry name" value="HAMP"/>
    <property type="match status" value="1"/>
</dbReference>
<dbReference type="InterPro" id="IPR050428">
    <property type="entry name" value="TCS_sensor_his_kinase"/>
</dbReference>
<evidence type="ECO:0000313" key="15">
    <source>
        <dbReference type="Proteomes" id="UP001620460"/>
    </source>
</evidence>
<dbReference type="SMART" id="SM00388">
    <property type="entry name" value="HisKA"/>
    <property type="match status" value="1"/>
</dbReference>
<evidence type="ECO:0000256" key="3">
    <source>
        <dbReference type="ARBA" id="ARBA00012438"/>
    </source>
</evidence>
<protein>
    <recommendedName>
        <fullName evidence="3">histidine kinase</fullName>
        <ecNumber evidence="3">2.7.13.3</ecNumber>
    </recommendedName>
</protein>
<dbReference type="InterPro" id="IPR005467">
    <property type="entry name" value="His_kinase_dom"/>
</dbReference>
<keyword evidence="4" id="KW-0597">Phosphoprotein</keyword>
<feature type="domain" description="HAMP" evidence="13">
    <location>
        <begin position="187"/>
        <end position="239"/>
    </location>
</feature>
<evidence type="ECO:0000256" key="5">
    <source>
        <dbReference type="ARBA" id="ARBA00022679"/>
    </source>
</evidence>
<keyword evidence="8 11" id="KW-1133">Transmembrane helix</keyword>
<feature type="transmembrane region" description="Helical" evidence="11">
    <location>
        <begin position="12"/>
        <end position="32"/>
    </location>
</feature>
<evidence type="ECO:0000256" key="11">
    <source>
        <dbReference type="SAM" id="Phobius"/>
    </source>
</evidence>
<dbReference type="RefSeq" id="WP_404632561.1">
    <property type="nucleotide sequence ID" value="NZ_JADIKM010000002.1"/>
</dbReference>
<keyword evidence="6 11" id="KW-0812">Transmembrane</keyword>
<evidence type="ECO:0000256" key="10">
    <source>
        <dbReference type="ARBA" id="ARBA00023136"/>
    </source>
</evidence>
<keyword evidence="9" id="KW-0902">Two-component regulatory system</keyword>
<dbReference type="EC" id="2.7.13.3" evidence="3"/>
<evidence type="ECO:0000256" key="1">
    <source>
        <dbReference type="ARBA" id="ARBA00000085"/>
    </source>
</evidence>
<evidence type="ECO:0000256" key="2">
    <source>
        <dbReference type="ARBA" id="ARBA00004370"/>
    </source>
</evidence>
<reference evidence="14 15" key="1">
    <citation type="submission" date="2020-10" db="EMBL/GenBank/DDBJ databases">
        <title>Phylogeny of dyella-like bacteria.</title>
        <authorList>
            <person name="Fu J."/>
        </authorList>
    </citation>
    <scope>NUCLEOTIDE SEQUENCE [LARGE SCALE GENOMIC DNA]</scope>
    <source>
        <strain evidence="14 15">Gsoil3046</strain>
    </source>
</reference>
<dbReference type="Pfam" id="PF00512">
    <property type="entry name" value="HisKA"/>
    <property type="match status" value="1"/>
</dbReference>
<dbReference type="Pfam" id="PF00672">
    <property type="entry name" value="HAMP"/>
    <property type="match status" value="1"/>
</dbReference>
<dbReference type="Gene3D" id="1.10.287.130">
    <property type="match status" value="1"/>
</dbReference>
<dbReference type="PANTHER" id="PTHR45436">
    <property type="entry name" value="SENSOR HISTIDINE KINASE YKOH"/>
    <property type="match status" value="1"/>
</dbReference>
<dbReference type="InterPro" id="IPR003660">
    <property type="entry name" value="HAMP_dom"/>
</dbReference>
<evidence type="ECO:0000256" key="7">
    <source>
        <dbReference type="ARBA" id="ARBA00022777"/>
    </source>
</evidence>
<evidence type="ECO:0000256" key="9">
    <source>
        <dbReference type="ARBA" id="ARBA00023012"/>
    </source>
</evidence>
<dbReference type="Gene3D" id="6.10.340.10">
    <property type="match status" value="1"/>
</dbReference>
<comment type="caution">
    <text evidence="14">The sequence shown here is derived from an EMBL/GenBank/DDBJ whole genome shotgun (WGS) entry which is preliminary data.</text>
</comment>
<dbReference type="SMART" id="SM00304">
    <property type="entry name" value="HAMP"/>
    <property type="match status" value="1"/>
</dbReference>
<dbReference type="Proteomes" id="UP001620460">
    <property type="component" value="Unassembled WGS sequence"/>
</dbReference>
<dbReference type="SUPFAM" id="SSF47384">
    <property type="entry name" value="Homodimeric domain of signal transducing histidine kinase"/>
    <property type="match status" value="1"/>
</dbReference>
<dbReference type="PRINTS" id="PR00344">
    <property type="entry name" value="BCTRLSENSOR"/>
</dbReference>
<feature type="domain" description="Histidine kinase" evidence="12">
    <location>
        <begin position="247"/>
        <end position="462"/>
    </location>
</feature>